<evidence type="ECO:0000256" key="4">
    <source>
        <dbReference type="ARBA" id="ARBA00014846"/>
    </source>
</evidence>
<evidence type="ECO:0000256" key="9">
    <source>
        <dbReference type="RuleBase" id="RU364126"/>
    </source>
</evidence>
<evidence type="ECO:0000256" key="6">
    <source>
        <dbReference type="ARBA" id="ARBA00022741"/>
    </source>
</evidence>
<name>A0A8E2JK42_9PEZI</name>
<sequence length="341" mass="38637">MDELISPVENLLLRVSKDIPNATPCNEIFQNFEDSIKPLFIESDHLSNLVKLQLIGFGSQIVNTLNTVLVGMEDSNERRQSRVGSRIRHDSLYGLLITNMSPEPGRSCTFEIKPKWLCQSPNAPKLAIRCRTCALSAYRNRELEGPVSSKKWPPCPLELVSDDLELVASNFTMRLQEQKAFNQQPVDVRVRVMLAVEDYFTIGKGRSLLKRIEELQRLHDPEGVLGGHALGMSLCKDELPSGPRALALRMAMTLRDCSMFVRVHFDDKEAVVEARLADLDLKSEDKIEEWFEKERDLVLGGWYLGTERDLRPQAHRAPAESCVMARKFSKKVPLHLQGTLV</sequence>
<keyword evidence="11" id="KW-1185">Reference proteome</keyword>
<organism evidence="10 11">
    <name type="scientific">Lepidopterella palustris CBS 459.81</name>
    <dbReference type="NCBI Taxonomy" id="1314670"/>
    <lineage>
        <taxon>Eukaryota</taxon>
        <taxon>Fungi</taxon>
        <taxon>Dikarya</taxon>
        <taxon>Ascomycota</taxon>
        <taxon>Pezizomycotina</taxon>
        <taxon>Dothideomycetes</taxon>
        <taxon>Pleosporomycetidae</taxon>
        <taxon>Mytilinidiales</taxon>
        <taxon>Argynnaceae</taxon>
        <taxon>Lepidopterella</taxon>
    </lineage>
</organism>
<dbReference type="GO" id="GO:0032958">
    <property type="term" value="P:inositol phosphate biosynthetic process"/>
    <property type="evidence" value="ECO:0007669"/>
    <property type="project" value="TreeGrafter"/>
</dbReference>
<keyword evidence="5 9" id="KW-0808">Transferase</keyword>
<reference evidence="10 11" key="1">
    <citation type="journal article" date="2016" name="Nat. Commun.">
        <title>Ectomycorrhizal ecology is imprinted in the genome of the dominant symbiotic fungus Cenococcum geophilum.</title>
        <authorList>
            <consortium name="DOE Joint Genome Institute"/>
            <person name="Peter M."/>
            <person name="Kohler A."/>
            <person name="Ohm R.A."/>
            <person name="Kuo A."/>
            <person name="Krutzmann J."/>
            <person name="Morin E."/>
            <person name="Arend M."/>
            <person name="Barry K.W."/>
            <person name="Binder M."/>
            <person name="Choi C."/>
            <person name="Clum A."/>
            <person name="Copeland A."/>
            <person name="Grisel N."/>
            <person name="Haridas S."/>
            <person name="Kipfer T."/>
            <person name="LaButti K."/>
            <person name="Lindquist E."/>
            <person name="Lipzen A."/>
            <person name="Maire R."/>
            <person name="Meier B."/>
            <person name="Mihaltcheva S."/>
            <person name="Molinier V."/>
            <person name="Murat C."/>
            <person name="Poggeler S."/>
            <person name="Quandt C.A."/>
            <person name="Sperisen C."/>
            <person name="Tritt A."/>
            <person name="Tisserant E."/>
            <person name="Crous P.W."/>
            <person name="Henrissat B."/>
            <person name="Nehls U."/>
            <person name="Egli S."/>
            <person name="Spatafora J.W."/>
            <person name="Grigoriev I.V."/>
            <person name="Martin F.M."/>
        </authorList>
    </citation>
    <scope>NUCLEOTIDE SEQUENCE [LARGE SCALE GENOMIC DNA]</scope>
    <source>
        <strain evidence="10 11">CBS 459.81</strain>
    </source>
</reference>
<gene>
    <name evidence="10" type="ORF">K432DRAFT_377497</name>
</gene>
<dbReference type="Proteomes" id="UP000250266">
    <property type="component" value="Unassembled WGS sequence"/>
</dbReference>
<evidence type="ECO:0000256" key="7">
    <source>
        <dbReference type="ARBA" id="ARBA00022777"/>
    </source>
</evidence>
<accession>A0A8E2JK42</accession>
<comment type="domain">
    <text evidence="9">The EXKPK motif is conserved in inositol-pentakisphosphate 2-kinases of both family 1 and 2.</text>
</comment>
<dbReference type="AlphaFoldDB" id="A0A8E2JK42"/>
<proteinExistence type="inferred from homology"/>
<comment type="similarity">
    <text evidence="2">Belongs to the IPK1 type 1 family.</text>
</comment>
<dbReference type="EC" id="2.7.1.158" evidence="3 9"/>
<comment type="function">
    <text evidence="9">Phosphorylates Ins(1,3,4,5,6)P5 at position 2 to form Ins(1,2,3,4,5,6)P6 (InsP6 or phytate).</text>
</comment>
<dbReference type="PANTHER" id="PTHR14456">
    <property type="entry name" value="INOSITOL POLYPHOSPHATE KINASE 1"/>
    <property type="match status" value="1"/>
</dbReference>
<evidence type="ECO:0000256" key="8">
    <source>
        <dbReference type="ARBA" id="ARBA00022840"/>
    </source>
</evidence>
<dbReference type="PANTHER" id="PTHR14456:SF2">
    <property type="entry name" value="INOSITOL-PENTAKISPHOSPHATE 2-KINASE"/>
    <property type="match status" value="1"/>
</dbReference>
<dbReference type="Pfam" id="PF06090">
    <property type="entry name" value="Ins_P5_2-kin"/>
    <property type="match status" value="1"/>
</dbReference>
<dbReference type="EMBL" id="KV744816">
    <property type="protein sequence ID" value="OCK85610.1"/>
    <property type="molecule type" value="Genomic_DNA"/>
</dbReference>
<evidence type="ECO:0000256" key="5">
    <source>
        <dbReference type="ARBA" id="ARBA00022679"/>
    </source>
</evidence>
<dbReference type="GO" id="GO:0035299">
    <property type="term" value="F:inositol-1,3,4,5,6-pentakisphosphate 2-kinase activity"/>
    <property type="evidence" value="ECO:0007669"/>
    <property type="project" value="UniProtKB-EC"/>
</dbReference>
<dbReference type="GO" id="GO:0005634">
    <property type="term" value="C:nucleus"/>
    <property type="evidence" value="ECO:0007669"/>
    <property type="project" value="TreeGrafter"/>
</dbReference>
<comment type="catalytic activity">
    <reaction evidence="9">
        <text>1D-myo-inositol 1,3,4,5,6-pentakisphosphate + ATP = 1D-myo-inositol hexakisphosphate + ADP + H(+)</text>
        <dbReference type="Rhea" id="RHEA:20313"/>
        <dbReference type="ChEBI" id="CHEBI:15378"/>
        <dbReference type="ChEBI" id="CHEBI:30616"/>
        <dbReference type="ChEBI" id="CHEBI:57733"/>
        <dbReference type="ChEBI" id="CHEBI:58130"/>
        <dbReference type="ChEBI" id="CHEBI:456216"/>
        <dbReference type="EC" id="2.7.1.158"/>
    </reaction>
</comment>
<evidence type="ECO:0000313" key="10">
    <source>
        <dbReference type="EMBL" id="OCK85610.1"/>
    </source>
</evidence>
<evidence type="ECO:0000313" key="11">
    <source>
        <dbReference type="Proteomes" id="UP000250266"/>
    </source>
</evidence>
<keyword evidence="7 9" id="KW-0418">Kinase</keyword>
<dbReference type="InterPro" id="IPR009286">
    <property type="entry name" value="Ins_P5_2-kin"/>
</dbReference>
<keyword evidence="8 9" id="KW-0067">ATP-binding</keyword>
<dbReference type="GO" id="GO:0005524">
    <property type="term" value="F:ATP binding"/>
    <property type="evidence" value="ECO:0007669"/>
    <property type="project" value="UniProtKB-KW"/>
</dbReference>
<comment type="function">
    <text evidence="1">Has kinase activity and phosphorylates inositol-1,3,4,5,6-pentakisphosphate (Ins(1,3,4,5,6)P5) to produce 1,2,3,4,5,6-hexakisphosphate (InsP6), also known as phytate.</text>
</comment>
<keyword evidence="6 9" id="KW-0547">Nucleotide-binding</keyword>
<evidence type="ECO:0000256" key="1">
    <source>
        <dbReference type="ARBA" id="ARBA00003979"/>
    </source>
</evidence>
<evidence type="ECO:0000256" key="3">
    <source>
        <dbReference type="ARBA" id="ARBA00012023"/>
    </source>
</evidence>
<protein>
    <recommendedName>
        <fullName evidence="4 9">Inositol-pentakisphosphate 2-kinase</fullName>
        <ecNumber evidence="3 9">2.7.1.158</ecNumber>
    </recommendedName>
</protein>
<evidence type="ECO:0000256" key="2">
    <source>
        <dbReference type="ARBA" id="ARBA00008305"/>
    </source>
</evidence>
<dbReference type="OrthoDB" id="272370at2759"/>